<keyword evidence="2" id="KW-1185">Reference proteome</keyword>
<evidence type="ECO:0000313" key="2">
    <source>
        <dbReference type="Proteomes" id="UP001595752"/>
    </source>
</evidence>
<dbReference type="Proteomes" id="UP001595752">
    <property type="component" value="Unassembled WGS sequence"/>
</dbReference>
<gene>
    <name evidence="1" type="ORF">ACFOU2_25305</name>
</gene>
<dbReference type="EMBL" id="JBHRZT010000073">
    <property type="protein sequence ID" value="MFC3886633.1"/>
    <property type="molecule type" value="Genomic_DNA"/>
</dbReference>
<evidence type="ECO:0000313" key="1">
    <source>
        <dbReference type="EMBL" id="MFC3886633.1"/>
    </source>
</evidence>
<protein>
    <submittedName>
        <fullName evidence="1">Surface carbohydrate biosynthesis protein</fullName>
    </submittedName>
</protein>
<dbReference type="InterPro" id="IPR030906">
    <property type="entry name" value="Surf_polysacc"/>
</dbReference>
<reference evidence="2" key="1">
    <citation type="journal article" date="2019" name="Int. J. Syst. Evol. Microbiol.">
        <title>The Global Catalogue of Microorganisms (GCM) 10K type strain sequencing project: providing services to taxonomists for standard genome sequencing and annotation.</title>
        <authorList>
            <consortium name="The Broad Institute Genomics Platform"/>
            <consortium name="The Broad Institute Genome Sequencing Center for Infectious Disease"/>
            <person name="Wu L."/>
            <person name="Ma J."/>
        </authorList>
    </citation>
    <scope>NUCLEOTIDE SEQUENCE [LARGE SCALE GENOMIC DNA]</scope>
    <source>
        <strain evidence="2">CCUG 61889</strain>
    </source>
</reference>
<dbReference type="NCBIfam" id="TIGR04396">
    <property type="entry name" value="surf_polysacc"/>
    <property type="match status" value="1"/>
</dbReference>
<name>A0ABV8B8E4_9BACI</name>
<organism evidence="1 2">
    <name type="scientific">Bacillus songklensis</name>
    <dbReference type="NCBI Taxonomy" id="1069116"/>
    <lineage>
        <taxon>Bacteria</taxon>
        <taxon>Bacillati</taxon>
        <taxon>Bacillota</taxon>
        <taxon>Bacilli</taxon>
        <taxon>Bacillales</taxon>
        <taxon>Bacillaceae</taxon>
        <taxon>Bacillus</taxon>
    </lineage>
</organism>
<accession>A0ABV8B8E4</accession>
<dbReference type="InterPro" id="IPR043148">
    <property type="entry name" value="TagF_C"/>
</dbReference>
<dbReference type="Gene3D" id="3.40.50.12580">
    <property type="match status" value="1"/>
</dbReference>
<dbReference type="SUPFAM" id="SSF53756">
    <property type="entry name" value="UDP-Glycosyltransferase/glycogen phosphorylase"/>
    <property type="match status" value="1"/>
</dbReference>
<comment type="caution">
    <text evidence="1">The sequence shown here is derived from an EMBL/GenBank/DDBJ whole genome shotgun (WGS) entry which is preliminary data.</text>
</comment>
<sequence>MQVITRELDAKLLLTYYAVKQNYSVLLGKQKKIYENAELLPKGIFLFKGNSGGGGAKKYKPIVKKLGHAAVELDEEALFFDEDRYLQKRTDEKDYEILDQVYCWGKFQRDTLVKAYPQFKEKFHLTGHPRFDLLLKKFRSLYSDDVERIKKQHGDFILINTRFTSYNRKGGFGVGKDDMQKLYEHFIEMIKELSPKYPNLNIVIRPHPGENCDSYREELSNCKNVFVAHEGSVVKWILASKLVIHNGCTTGIETFLLDRPVISYMPFTSEEIDEDLPNEVSYKAFTISDLFSFIDSLEDGKMNHIEEQQQINERKTILSQHYEAMDENYAYEKIIHLLDKISLEGESSSDNSFLQNNPLRQRGPAELEFTEEQIITFFDKLNKIEKSENKLIVRRLAFNLFEIKPDHI</sequence>
<proteinExistence type="predicted"/>